<protein>
    <recommendedName>
        <fullName evidence="4">UrcA family protein</fullName>
    </recommendedName>
</protein>
<evidence type="ECO:0000313" key="3">
    <source>
        <dbReference type="Proteomes" id="UP000058074"/>
    </source>
</evidence>
<accession>A0A0N9UTI0</accession>
<evidence type="ECO:0008006" key="4">
    <source>
        <dbReference type="Google" id="ProtNLM"/>
    </source>
</evidence>
<dbReference type="AlphaFoldDB" id="A0A0N9UTI0"/>
<keyword evidence="1" id="KW-0732">Signal</keyword>
<dbReference type="Proteomes" id="UP000058074">
    <property type="component" value="Chromosome"/>
</dbReference>
<reference evidence="2 3" key="1">
    <citation type="journal article" date="2015" name="Genome Announc.">
        <title>Complete Genome Sequence of Polypropylene Glycol- and Polyethylene Glycol-Degrading Sphingopyxis macrogoltabida Strain EY-1.</title>
        <authorList>
            <person name="Ohtsubo Y."/>
            <person name="Nagata Y."/>
            <person name="Numata M."/>
            <person name="Tsuchikane K."/>
            <person name="Hosoyama A."/>
            <person name="Yamazoe A."/>
            <person name="Tsuda M."/>
            <person name="Fujita N."/>
            <person name="Kawai F."/>
        </authorList>
    </citation>
    <scope>NUCLEOTIDE SEQUENCE [LARGE SCALE GENOMIC DNA]</scope>
    <source>
        <strain evidence="2 3">EY-1</strain>
    </source>
</reference>
<name>A0A0N9UTI0_SPHMC</name>
<dbReference type="KEGG" id="smag:AN936_06440"/>
<evidence type="ECO:0000256" key="1">
    <source>
        <dbReference type="SAM" id="SignalP"/>
    </source>
</evidence>
<dbReference type="NCBIfam" id="TIGR04433">
    <property type="entry name" value="UrcA_uranyl"/>
    <property type="match status" value="1"/>
</dbReference>
<gene>
    <name evidence="2" type="ORF">AN936_06440</name>
</gene>
<dbReference type="PATRIC" id="fig|33050.5.peg.1341"/>
<feature type="chain" id="PRO_5006039034" description="UrcA family protein" evidence="1">
    <location>
        <begin position="21"/>
        <end position="103"/>
    </location>
</feature>
<dbReference type="InterPro" id="IPR030972">
    <property type="entry name" value="UrcA_uranyl"/>
</dbReference>
<feature type="signal peptide" evidence="1">
    <location>
        <begin position="1"/>
        <end position="20"/>
    </location>
</feature>
<proteinExistence type="predicted"/>
<organism evidence="2 3">
    <name type="scientific">Sphingopyxis macrogoltabida</name>
    <name type="common">Sphingomonas macrogoltabidus</name>
    <dbReference type="NCBI Taxonomy" id="33050"/>
    <lineage>
        <taxon>Bacteria</taxon>
        <taxon>Pseudomonadati</taxon>
        <taxon>Pseudomonadota</taxon>
        <taxon>Alphaproteobacteria</taxon>
        <taxon>Sphingomonadales</taxon>
        <taxon>Sphingomonadaceae</taxon>
        <taxon>Sphingopyxis</taxon>
    </lineage>
</organism>
<dbReference type="RefSeq" id="WP_054587403.1">
    <property type="nucleotide sequence ID" value="NZ_CP012700.1"/>
</dbReference>
<evidence type="ECO:0000313" key="2">
    <source>
        <dbReference type="EMBL" id="ALH80017.1"/>
    </source>
</evidence>
<sequence>MITRAAILALSLALGAPAIAAPVSYSASEYVHIGDLDLALASDRQTLAARIASAARRLCRSDLRGTAELALRTECIAAATNGARAQAERAVAEADRGIRLAAR</sequence>
<dbReference type="EMBL" id="CP012700">
    <property type="protein sequence ID" value="ALH80017.1"/>
    <property type="molecule type" value="Genomic_DNA"/>
</dbReference>